<name>A0AAD7A1J0_9AGAR</name>
<organism evidence="1 2">
    <name type="scientific">Mycena albidolilacea</name>
    <dbReference type="NCBI Taxonomy" id="1033008"/>
    <lineage>
        <taxon>Eukaryota</taxon>
        <taxon>Fungi</taxon>
        <taxon>Dikarya</taxon>
        <taxon>Basidiomycota</taxon>
        <taxon>Agaricomycotina</taxon>
        <taxon>Agaricomycetes</taxon>
        <taxon>Agaricomycetidae</taxon>
        <taxon>Agaricales</taxon>
        <taxon>Marasmiineae</taxon>
        <taxon>Mycenaceae</taxon>
        <taxon>Mycena</taxon>
    </lineage>
</organism>
<reference evidence="1" key="1">
    <citation type="submission" date="2023-03" db="EMBL/GenBank/DDBJ databases">
        <title>Massive genome expansion in bonnet fungi (Mycena s.s.) driven by repeated elements and novel gene families across ecological guilds.</title>
        <authorList>
            <consortium name="Lawrence Berkeley National Laboratory"/>
            <person name="Harder C.B."/>
            <person name="Miyauchi S."/>
            <person name="Viragh M."/>
            <person name="Kuo A."/>
            <person name="Thoen E."/>
            <person name="Andreopoulos B."/>
            <person name="Lu D."/>
            <person name="Skrede I."/>
            <person name="Drula E."/>
            <person name="Henrissat B."/>
            <person name="Morin E."/>
            <person name="Kohler A."/>
            <person name="Barry K."/>
            <person name="LaButti K."/>
            <person name="Morin E."/>
            <person name="Salamov A."/>
            <person name="Lipzen A."/>
            <person name="Mereny Z."/>
            <person name="Hegedus B."/>
            <person name="Baldrian P."/>
            <person name="Stursova M."/>
            <person name="Weitz H."/>
            <person name="Taylor A."/>
            <person name="Grigoriev I.V."/>
            <person name="Nagy L.G."/>
            <person name="Martin F."/>
            <person name="Kauserud H."/>
        </authorList>
    </citation>
    <scope>NUCLEOTIDE SEQUENCE</scope>
    <source>
        <strain evidence="1">CBHHK002</strain>
    </source>
</reference>
<dbReference type="Proteomes" id="UP001218218">
    <property type="component" value="Unassembled WGS sequence"/>
</dbReference>
<evidence type="ECO:0000313" key="1">
    <source>
        <dbReference type="EMBL" id="KAJ7347177.1"/>
    </source>
</evidence>
<protein>
    <submittedName>
        <fullName evidence="1">Uncharacterized protein</fullName>
    </submittedName>
</protein>
<sequence>MYPWTGERENDTSGDLDCIVSSLVAQSLVSDVAVPAMQARLGMVEFFELEDSRNVCGGARGVAGLVRVNEFSLGRGMRMRRFISRLKSVKNMSLSLAAWRQGLVFLSLKNEGELRAWASHVGGLLNCIVQRGCTSLIITDGSSIESDRPSVLNWMVRWLIPKGSNDMPTLLSAFPAGPLHLTTLITDSATLMVSPGTEWVLAALRQALIIALCLRVARPLALAVPPLRHLKKLRLLKELHARAEPAEHFLSSEGALPELFMLCVLCLAPPGLNLDPLLTLLVPIAAKLRAHPRLPRLTLSVGTRAGFAAADVVALDLSANLPVDDGGQIAEGCARVERIELDLDVDDHRGKATDDVLGVARLLAVLPNVMSVSLSARGTIPESSVIRLVQNNPPTTSLMEIQLNGKMYRSHAKDTPSLWAFEKDER</sequence>
<dbReference type="EMBL" id="JARIHO010000019">
    <property type="protein sequence ID" value="KAJ7347177.1"/>
    <property type="molecule type" value="Genomic_DNA"/>
</dbReference>
<gene>
    <name evidence="1" type="ORF">DFH08DRAFT_1001837</name>
</gene>
<keyword evidence="2" id="KW-1185">Reference proteome</keyword>
<comment type="caution">
    <text evidence="1">The sequence shown here is derived from an EMBL/GenBank/DDBJ whole genome shotgun (WGS) entry which is preliminary data.</text>
</comment>
<accession>A0AAD7A1J0</accession>
<proteinExistence type="predicted"/>
<dbReference type="AlphaFoldDB" id="A0AAD7A1J0"/>
<evidence type="ECO:0000313" key="2">
    <source>
        <dbReference type="Proteomes" id="UP001218218"/>
    </source>
</evidence>